<name>A0A1L9AXV7_9BACT</name>
<evidence type="ECO:0000313" key="6">
    <source>
        <dbReference type="EMBL" id="OJH34753.1"/>
    </source>
</evidence>
<dbReference type="EMBL" id="MPIN01000017">
    <property type="protein sequence ID" value="OJH34753.1"/>
    <property type="molecule type" value="Genomic_DNA"/>
</dbReference>
<dbReference type="RefSeq" id="WP_071904235.1">
    <property type="nucleotide sequence ID" value="NZ_MPIN01000017.1"/>
</dbReference>
<keyword evidence="7" id="KW-1185">Reference proteome</keyword>
<keyword evidence="3 6" id="KW-0378">Hydrolase</keyword>
<reference evidence="6 7" key="2">
    <citation type="submission" date="2016-12" db="EMBL/GenBank/DDBJ databases">
        <title>Draft Genome Sequence of Cystobacter ferrugineus Strain Cbfe23.</title>
        <authorList>
            <person name="Akbar S."/>
            <person name="Dowd S.E."/>
            <person name="Stevens D.C."/>
        </authorList>
    </citation>
    <scope>NUCLEOTIDE SEQUENCE [LARGE SCALE GENOMIC DNA]</scope>
    <source>
        <strain evidence="6 7">Cbfe23</strain>
    </source>
</reference>
<evidence type="ECO:0000256" key="2">
    <source>
        <dbReference type="ARBA" id="ARBA00022723"/>
    </source>
</evidence>
<gene>
    <name evidence="6" type="ORF">BON30_42110</name>
</gene>
<dbReference type="OrthoDB" id="5443440at2"/>
<keyword evidence="2" id="KW-0479">Metal-binding</keyword>
<dbReference type="Pfam" id="PF00753">
    <property type="entry name" value="Lactamase_B"/>
    <property type="match status" value="1"/>
</dbReference>
<dbReference type="PANTHER" id="PTHR42978:SF3">
    <property type="entry name" value="BLR3078 PROTEIN"/>
    <property type="match status" value="1"/>
</dbReference>
<dbReference type="SMART" id="SM00849">
    <property type="entry name" value="Lactamase_B"/>
    <property type="match status" value="1"/>
</dbReference>
<sequence length="306" mass="34786">MRIHHLNCVTMCPPGGALMDGRQRPKGVPAALVCHCLLVETEQGLLLVDTGFGMQDVLHPRPRLSSFFLGLNRPQLHEGLTAVRQIERLGFKASDVRHIVLTHLDFDHAGGLDDFPMARVHVMNAEVEAAAAQRTWLDRERFRPRQWRTQPHWVTYAMPRGGERWFGFECVRELSGLPPEILLVPLVGHTLGHAGVAIQQPDGWLLHAGDAYFHHQEMNPDRPTCTPGLLLYQELMQKDGRMRRLNQERLRSLVRYHDRDVKVFCAHDAVEFERLEEAARSHEEHALRGLGSVTPELGMMEPTLPT</sequence>
<protein>
    <submittedName>
        <fullName evidence="6">MBL fold metallo-hydrolase</fullName>
    </submittedName>
</protein>
<reference evidence="7" key="1">
    <citation type="submission" date="2016-11" db="EMBL/GenBank/DDBJ databases">
        <authorList>
            <person name="Shukria A."/>
            <person name="Stevens D.C."/>
        </authorList>
    </citation>
    <scope>NUCLEOTIDE SEQUENCE [LARGE SCALE GENOMIC DNA]</scope>
    <source>
        <strain evidence="7">Cbfe23</strain>
    </source>
</reference>
<evidence type="ECO:0000256" key="1">
    <source>
        <dbReference type="ARBA" id="ARBA00007749"/>
    </source>
</evidence>
<dbReference type="Proteomes" id="UP000182229">
    <property type="component" value="Unassembled WGS sequence"/>
</dbReference>
<feature type="domain" description="Metallo-beta-lactamase" evidence="5">
    <location>
        <begin position="33"/>
        <end position="267"/>
    </location>
</feature>
<dbReference type="GO" id="GO:0046872">
    <property type="term" value="F:metal ion binding"/>
    <property type="evidence" value="ECO:0007669"/>
    <property type="project" value="UniProtKB-KW"/>
</dbReference>
<dbReference type="InterPro" id="IPR036866">
    <property type="entry name" value="RibonucZ/Hydroxyglut_hydro"/>
</dbReference>
<dbReference type="SUPFAM" id="SSF56281">
    <property type="entry name" value="Metallo-hydrolase/oxidoreductase"/>
    <property type="match status" value="1"/>
</dbReference>
<organism evidence="6 7">
    <name type="scientific">Cystobacter ferrugineus</name>
    <dbReference type="NCBI Taxonomy" id="83449"/>
    <lineage>
        <taxon>Bacteria</taxon>
        <taxon>Pseudomonadati</taxon>
        <taxon>Myxococcota</taxon>
        <taxon>Myxococcia</taxon>
        <taxon>Myxococcales</taxon>
        <taxon>Cystobacterineae</taxon>
        <taxon>Archangiaceae</taxon>
        <taxon>Cystobacter</taxon>
    </lineage>
</organism>
<dbReference type="CDD" id="cd07742">
    <property type="entry name" value="metallo-hydrolase-like_MBL-fold"/>
    <property type="match status" value="1"/>
</dbReference>
<evidence type="ECO:0000256" key="3">
    <source>
        <dbReference type="ARBA" id="ARBA00022801"/>
    </source>
</evidence>
<evidence type="ECO:0000259" key="5">
    <source>
        <dbReference type="SMART" id="SM00849"/>
    </source>
</evidence>
<dbReference type="InterPro" id="IPR051013">
    <property type="entry name" value="MBL_superfamily_lactonases"/>
</dbReference>
<evidence type="ECO:0000256" key="4">
    <source>
        <dbReference type="ARBA" id="ARBA00022833"/>
    </source>
</evidence>
<evidence type="ECO:0000313" key="7">
    <source>
        <dbReference type="Proteomes" id="UP000182229"/>
    </source>
</evidence>
<dbReference type="InterPro" id="IPR001279">
    <property type="entry name" value="Metallo-B-lactamas"/>
</dbReference>
<dbReference type="GO" id="GO:0016787">
    <property type="term" value="F:hydrolase activity"/>
    <property type="evidence" value="ECO:0007669"/>
    <property type="project" value="UniProtKB-KW"/>
</dbReference>
<accession>A0A1L9AXV7</accession>
<dbReference type="AlphaFoldDB" id="A0A1L9AXV7"/>
<keyword evidence="4" id="KW-0862">Zinc</keyword>
<dbReference type="STRING" id="83449.BON30_42110"/>
<comment type="similarity">
    <text evidence="1">Belongs to the metallo-beta-lactamase superfamily.</text>
</comment>
<dbReference type="Gene3D" id="3.60.15.10">
    <property type="entry name" value="Ribonuclease Z/Hydroxyacylglutathione hydrolase-like"/>
    <property type="match status" value="1"/>
</dbReference>
<comment type="caution">
    <text evidence="6">The sequence shown here is derived from an EMBL/GenBank/DDBJ whole genome shotgun (WGS) entry which is preliminary data.</text>
</comment>
<proteinExistence type="inferred from homology"/>
<dbReference type="PANTHER" id="PTHR42978">
    <property type="entry name" value="QUORUM-QUENCHING LACTONASE YTNP-RELATED-RELATED"/>
    <property type="match status" value="1"/>
</dbReference>